<proteinExistence type="predicted"/>
<comment type="caution">
    <text evidence="1">The sequence shown here is derived from an EMBL/GenBank/DDBJ whole genome shotgun (WGS) entry which is preliminary data.</text>
</comment>
<gene>
    <name evidence="1" type="ORF">IAB78_06090</name>
</gene>
<evidence type="ECO:0000313" key="2">
    <source>
        <dbReference type="Proteomes" id="UP000823750"/>
    </source>
</evidence>
<dbReference type="EMBL" id="JADILX010000090">
    <property type="protein sequence ID" value="MBO8485977.1"/>
    <property type="molecule type" value="Genomic_DNA"/>
</dbReference>
<dbReference type="AlphaFoldDB" id="A0A9D9J4S2"/>
<evidence type="ECO:0000313" key="1">
    <source>
        <dbReference type="EMBL" id="MBO8485977.1"/>
    </source>
</evidence>
<protein>
    <submittedName>
        <fullName evidence="1">Uncharacterized protein</fullName>
    </submittedName>
</protein>
<accession>A0A9D9J4S2</accession>
<reference evidence="1" key="2">
    <citation type="journal article" date="2021" name="PeerJ">
        <title>Extensive microbial diversity within the chicken gut microbiome revealed by metagenomics and culture.</title>
        <authorList>
            <person name="Gilroy R."/>
            <person name="Ravi A."/>
            <person name="Getino M."/>
            <person name="Pursley I."/>
            <person name="Horton D.L."/>
            <person name="Alikhan N.F."/>
            <person name="Baker D."/>
            <person name="Gharbi K."/>
            <person name="Hall N."/>
            <person name="Watson M."/>
            <person name="Adriaenssens E.M."/>
            <person name="Foster-Nyarko E."/>
            <person name="Jarju S."/>
            <person name="Secka A."/>
            <person name="Antonio M."/>
            <person name="Oren A."/>
            <person name="Chaudhuri R.R."/>
            <person name="La Ragione R."/>
            <person name="Hildebrand F."/>
            <person name="Pallen M.J."/>
        </authorList>
    </citation>
    <scope>NUCLEOTIDE SEQUENCE</scope>
    <source>
        <strain evidence="1">B2-16538</strain>
    </source>
</reference>
<sequence length="422" mass="47791">MKVEMPSIDFSFSMKCVKTVLLVLICFMFHDESYGMHSGPELDASAVSSVPEPQSRSVADRIRFAYDLDFEMNFDNREFSYSDIFPSYTIIGARMTPALGVSVDQRNGTRHRLMAGIDVMKDFGRSETVKNADTLYSGTSGNLDLFGEILIYYNLRSRIGKTDFSLTAGIFPRRFALGEYSPAFISDSFRWYDNNLEGLLLQFRRPASYFEVGCDWLGMAGKESRERFIIFSSGKGRMGRIITLGYSGYMYHFAGSTAAPGVVDNILLNPYVDFDFSGLVPLQMLHVSAGWLQALQNDRKLVHEYVAPGGVELVAGIGKWNAGITNRFYYGRNLMPYYNTVGTGGDIYAADLYFGDPFYRLRDMDGWHCYDRLEVFYAPRLSDYVDLKVAAVLHFSGGYAGWQQMVTVHFNLQELLSHLKER</sequence>
<dbReference type="Proteomes" id="UP000823750">
    <property type="component" value="Unassembled WGS sequence"/>
</dbReference>
<organism evidence="1 2">
    <name type="scientific">Candidatus Cryptobacteroides excrementavium</name>
    <dbReference type="NCBI Taxonomy" id="2840759"/>
    <lineage>
        <taxon>Bacteria</taxon>
        <taxon>Pseudomonadati</taxon>
        <taxon>Bacteroidota</taxon>
        <taxon>Bacteroidia</taxon>
        <taxon>Bacteroidales</taxon>
        <taxon>Candidatus Cryptobacteroides</taxon>
    </lineage>
</organism>
<name>A0A9D9J4S2_9BACT</name>
<reference evidence="1" key="1">
    <citation type="submission" date="2020-10" db="EMBL/GenBank/DDBJ databases">
        <authorList>
            <person name="Gilroy R."/>
        </authorList>
    </citation>
    <scope>NUCLEOTIDE SEQUENCE</scope>
    <source>
        <strain evidence="1">B2-16538</strain>
    </source>
</reference>